<dbReference type="InterPro" id="IPR055418">
    <property type="entry name" value="UFD1_N2"/>
</dbReference>
<dbReference type="OrthoDB" id="193703at2759"/>
<feature type="signal peptide" evidence="3">
    <location>
        <begin position="1"/>
        <end position="17"/>
    </location>
</feature>
<dbReference type="Gene3D" id="6.10.130.10">
    <property type="entry name" value="Ubiquitin-protein ligase E3A, N-terminal zinc-binding domain (AZUL)"/>
    <property type="match status" value="1"/>
</dbReference>
<evidence type="ECO:0008006" key="8">
    <source>
        <dbReference type="Google" id="ProtNLM"/>
    </source>
</evidence>
<dbReference type="GO" id="GO:0034098">
    <property type="term" value="C:VCP-NPL4-UFD1 AAA ATPase complex"/>
    <property type="evidence" value="ECO:0007669"/>
    <property type="project" value="TreeGrafter"/>
</dbReference>
<feature type="chain" id="PRO_5009134314" description="Ubiquitin-protein ligase E3A N-terminal zinc-binding domain-containing protein" evidence="3">
    <location>
        <begin position="18"/>
        <end position="588"/>
    </location>
</feature>
<evidence type="ECO:0000259" key="4">
    <source>
        <dbReference type="Pfam" id="PF03152"/>
    </source>
</evidence>
<dbReference type="Gene3D" id="3.10.330.10">
    <property type="match status" value="1"/>
</dbReference>
<dbReference type="Gene3D" id="2.40.40.50">
    <property type="entry name" value="Ubiquitin fusion degradation protein UFD1, N-terminal domain"/>
    <property type="match status" value="1"/>
</dbReference>
<dbReference type="PANTHER" id="PTHR12555:SF15">
    <property type="entry name" value="FUSION DEGRADATION PROTEIN (UFD1), PUTATIVE (AFU_ORTHOLOGUE AFUA_4G04640)-RELATED"/>
    <property type="match status" value="1"/>
</dbReference>
<evidence type="ECO:0000259" key="5">
    <source>
        <dbReference type="Pfam" id="PF24842"/>
    </source>
</evidence>
<dbReference type="InterPro" id="IPR004854">
    <property type="entry name" value="Ufd1-like"/>
</dbReference>
<reference evidence="7" key="1">
    <citation type="submission" date="2016-05" db="EMBL/GenBank/DDBJ databases">
        <title>Comparative genomics of biotechnologically important yeasts.</title>
        <authorList>
            <consortium name="DOE Joint Genome Institute"/>
            <person name="Riley R."/>
            <person name="Haridas S."/>
            <person name="Wolfe K.H."/>
            <person name="Lopes M.R."/>
            <person name="Hittinger C.T."/>
            <person name="Goker M."/>
            <person name="Salamov A."/>
            <person name="Wisecaver J."/>
            <person name="Long T.M."/>
            <person name="Aerts A.L."/>
            <person name="Barry K."/>
            <person name="Choi C."/>
            <person name="Clum A."/>
            <person name="Coughlan A.Y."/>
            <person name="Deshpande S."/>
            <person name="Douglass A.P."/>
            <person name="Hanson S.J."/>
            <person name="Klenk H.-P."/>
            <person name="Labutti K."/>
            <person name="Lapidus A."/>
            <person name="Lindquist E."/>
            <person name="Lipzen A."/>
            <person name="Meier-Kolthoff J.P."/>
            <person name="Ohm R.A."/>
            <person name="Otillar R.P."/>
            <person name="Pangilinan J."/>
            <person name="Peng Y."/>
            <person name="Rokas A."/>
            <person name="Rosa C.A."/>
            <person name="Scheuner C."/>
            <person name="Sibirny A.A."/>
            <person name="Slot J.C."/>
            <person name="Stielow J.B."/>
            <person name="Sun H."/>
            <person name="Kurtzman C.P."/>
            <person name="Blackwell M."/>
            <person name="Grigoriev I.V."/>
            <person name="Jeffries T.W."/>
        </authorList>
    </citation>
    <scope>NUCLEOTIDE SEQUENCE [LARGE SCALE GENOMIC DNA]</scope>
    <source>
        <strain evidence="7">NRRL Y-12698</strain>
    </source>
</reference>
<dbReference type="Pfam" id="PF03152">
    <property type="entry name" value="UFD1_N1"/>
    <property type="match status" value="1"/>
</dbReference>
<evidence type="ECO:0000256" key="1">
    <source>
        <dbReference type="ARBA" id="ARBA00006043"/>
    </source>
</evidence>
<dbReference type="GO" id="GO:0036503">
    <property type="term" value="P:ERAD pathway"/>
    <property type="evidence" value="ECO:0007669"/>
    <property type="project" value="TreeGrafter"/>
</dbReference>
<protein>
    <recommendedName>
        <fullName evidence="8">Ubiquitin-protein ligase E3A N-terminal zinc-binding domain-containing protein</fullName>
    </recommendedName>
</protein>
<name>A0A1E3QNE4_9ASCO</name>
<evidence type="ECO:0000313" key="7">
    <source>
        <dbReference type="Proteomes" id="UP000094336"/>
    </source>
</evidence>
<dbReference type="RefSeq" id="XP_018984533.1">
    <property type="nucleotide sequence ID" value="XM_019132859.1"/>
</dbReference>
<keyword evidence="7" id="KW-1185">Reference proteome</keyword>
<dbReference type="InterPro" id="IPR055417">
    <property type="entry name" value="UFD1_N1"/>
</dbReference>
<dbReference type="InterPro" id="IPR042299">
    <property type="entry name" value="Ufd1-like_Nn"/>
</dbReference>
<dbReference type="InterPro" id="IPR042556">
    <property type="entry name" value="AZUL_sf"/>
</dbReference>
<dbReference type="GO" id="GO:0006511">
    <property type="term" value="P:ubiquitin-dependent protein catabolic process"/>
    <property type="evidence" value="ECO:0007669"/>
    <property type="project" value="InterPro"/>
</dbReference>
<dbReference type="Pfam" id="PF24842">
    <property type="entry name" value="UFD1_N2"/>
    <property type="match status" value="1"/>
</dbReference>
<organism evidence="6 7">
    <name type="scientific">Babjeviella inositovora NRRL Y-12698</name>
    <dbReference type="NCBI Taxonomy" id="984486"/>
    <lineage>
        <taxon>Eukaryota</taxon>
        <taxon>Fungi</taxon>
        <taxon>Dikarya</taxon>
        <taxon>Ascomycota</taxon>
        <taxon>Saccharomycotina</taxon>
        <taxon>Pichiomycetes</taxon>
        <taxon>Serinales incertae sedis</taxon>
        <taxon>Babjeviella</taxon>
    </lineage>
</organism>
<feature type="domain" description="Ubiquitin fusion degradation protein UFD1 N-terminal subdomain 2" evidence="5">
    <location>
        <begin position="109"/>
        <end position="187"/>
    </location>
</feature>
<dbReference type="AlphaFoldDB" id="A0A1E3QNE4"/>
<keyword evidence="3" id="KW-0732">Signal</keyword>
<evidence type="ECO:0000256" key="3">
    <source>
        <dbReference type="SAM" id="SignalP"/>
    </source>
</evidence>
<gene>
    <name evidence="6" type="ORF">BABINDRAFT_8789</name>
</gene>
<dbReference type="GeneID" id="30150712"/>
<proteinExistence type="inferred from homology"/>
<dbReference type="STRING" id="984486.A0A1E3QNE4"/>
<feature type="domain" description="Ubiquitin fusion degradation protein UFD1 N-terminal subdomain 1" evidence="4">
    <location>
        <begin position="22"/>
        <end position="94"/>
    </location>
</feature>
<dbReference type="PANTHER" id="PTHR12555">
    <property type="entry name" value="UBIQUITIN FUSION DEGRADATON PROTEIN 1"/>
    <property type="match status" value="1"/>
</dbReference>
<sequence>MFKPFSTLLVVELPALSLPPLSDKAVLPASVLEQLLEASSELPTPLIFQISTALGETTFIGTREFTAAEGAIHLPRIIQEKLGAEAGSEVTLTLSSEKSVPKGTRLVVKPLDADYPVSNWKYFLESRLNNAYTTLTQGDVLVVGSGKQTRLLEGQLVEEEYRLLVDTVEPALTVCIVDTDVSLEIVPLNDDNAQKMLDKGLEVSEIAIKLDEVVPITDSVKYQFDVSEYVASRPQEILQISIASELKEGPGLVVSVDEFVSPNTFIWSNMETKQIRIPLADSLLMNHRSVFITQYSPSPEKALATFSVSIFPDTDTGSEEIPAGCQCNESFTEYFSLARHKAVECAEKLHECQFCRLLLPQGLATPQDKLQGLTHHESDCGNKTTDCYKCHQPIKQKDFASHLKIHDMNRIAKPKPVKCHNVNCIHTRSVNEYALCDICFGPSYSSVYDPDYTKLKSRFERRYMIQATRGCGSSWCKNLECVSSGLKSRDPISNVLGHIQNDLLTQIPFIPGGVRSQQDAWFAFCVDETATRKKFMVDLILEEHQYETEWICEAVKHRGIGSGGAEDVASIKGWLSENAIKIEEQKSG</sequence>
<evidence type="ECO:0000256" key="2">
    <source>
        <dbReference type="ARBA" id="ARBA00022786"/>
    </source>
</evidence>
<accession>A0A1E3QNE4</accession>
<evidence type="ECO:0000313" key="6">
    <source>
        <dbReference type="EMBL" id="ODQ79205.1"/>
    </source>
</evidence>
<comment type="similarity">
    <text evidence="1">Belongs to the UFD1 family.</text>
</comment>
<dbReference type="EMBL" id="KV454433">
    <property type="protein sequence ID" value="ODQ79205.1"/>
    <property type="molecule type" value="Genomic_DNA"/>
</dbReference>
<keyword evidence="2" id="KW-0833">Ubl conjugation pathway</keyword>
<dbReference type="GO" id="GO:0031593">
    <property type="term" value="F:polyubiquitin modification-dependent protein binding"/>
    <property type="evidence" value="ECO:0007669"/>
    <property type="project" value="TreeGrafter"/>
</dbReference>
<dbReference type="Proteomes" id="UP000094336">
    <property type="component" value="Unassembled WGS sequence"/>
</dbReference>